<dbReference type="PANTHER" id="PTHR12169">
    <property type="entry name" value="ATPASE N2B"/>
    <property type="match status" value="1"/>
</dbReference>
<dbReference type="Gene3D" id="3.40.50.300">
    <property type="entry name" value="P-loop containing nucleotide triphosphate hydrolases"/>
    <property type="match status" value="1"/>
</dbReference>
<dbReference type="InterPro" id="IPR027417">
    <property type="entry name" value="P-loop_NTPase"/>
</dbReference>
<gene>
    <name evidence="3" type="primary">zapE</name>
    <name evidence="3" type="ORF">O1D97_16630</name>
</gene>
<reference evidence="3" key="1">
    <citation type="submission" date="2022-12" db="EMBL/GenBank/DDBJ databases">
        <title>Marinomonas 15G1-11 sp. nov, isolated from marine algae.</title>
        <authorList>
            <person name="Butt M."/>
            <person name="Choi D.G."/>
            <person name="Kim J.M."/>
            <person name="Lee J.K."/>
            <person name="Baek J.H."/>
            <person name="Jeon C.O."/>
        </authorList>
    </citation>
    <scope>NUCLEOTIDE SEQUENCE</scope>
    <source>
        <strain evidence="3">15G1-11</strain>
    </source>
</reference>
<keyword evidence="4" id="KW-1185">Reference proteome</keyword>
<dbReference type="PANTHER" id="PTHR12169:SF6">
    <property type="entry name" value="AFG1-LIKE ATPASE"/>
    <property type="match status" value="1"/>
</dbReference>
<evidence type="ECO:0000313" key="4">
    <source>
        <dbReference type="Proteomes" id="UP001149719"/>
    </source>
</evidence>
<protein>
    <submittedName>
        <fullName evidence="3">Cell division protein ZapE</fullName>
    </submittedName>
</protein>
<sequence length="378" mass="43062">MTSPSQAYKKLIQQDKIDFDESQQDALSALDQLFNQLTRGREMAIGAQSSSNALGVYMWGQVGRGKTLLMNLFYQSLPEGLGKRLHFHHFMADLHKDLNRTQGVSDPLKVIAKKMAQEVKVICFDEFFVSDIADAMLLGGLIEALFEHGVYLVATSNIPVVNLFQNQLQKERFKPTIELLNRHLQSFELSGEVDYRYRLPLDQAIYFVEKEVLQQEIISRLFLADDCKQQEIQVNGRDIFVLASSKQSVWFDFVGLCEGPRSSNDYIELAKRYRHMVVSGIPELSNEPYERIKARGTEDGAVGSGVTGARQITLGVNDDAVRRFISLVDECYDQRVVMYFQADVPLDALYCNGALQFEFRRTLSRITEMQTASYLFML</sequence>
<dbReference type="Pfam" id="PF03969">
    <property type="entry name" value="AFG1_ATPase"/>
    <property type="match status" value="2"/>
</dbReference>
<dbReference type="NCBIfam" id="NF040713">
    <property type="entry name" value="ZapE"/>
    <property type="match status" value="1"/>
</dbReference>
<dbReference type="Proteomes" id="UP001149719">
    <property type="component" value="Unassembled WGS sequence"/>
</dbReference>
<comment type="caution">
    <text evidence="3">The sequence shown here is derived from an EMBL/GenBank/DDBJ whole genome shotgun (WGS) entry which is preliminary data.</text>
</comment>
<evidence type="ECO:0000313" key="3">
    <source>
        <dbReference type="EMBL" id="MCZ2723192.1"/>
    </source>
</evidence>
<dbReference type="GO" id="GO:0051301">
    <property type="term" value="P:cell division"/>
    <property type="evidence" value="ECO:0007669"/>
    <property type="project" value="UniProtKB-KW"/>
</dbReference>
<dbReference type="InterPro" id="IPR005654">
    <property type="entry name" value="ATPase_AFG1-like"/>
</dbReference>
<name>A0ABT4JXS5_9GAMM</name>
<dbReference type="SUPFAM" id="SSF52540">
    <property type="entry name" value="P-loop containing nucleoside triphosphate hydrolases"/>
    <property type="match status" value="1"/>
</dbReference>
<proteinExistence type="predicted"/>
<dbReference type="RefSeq" id="WP_269127286.1">
    <property type="nucleotide sequence ID" value="NZ_JAPUBN010000020.1"/>
</dbReference>
<keyword evidence="3" id="KW-0131">Cell cycle</keyword>
<evidence type="ECO:0000256" key="1">
    <source>
        <dbReference type="ARBA" id="ARBA00022741"/>
    </source>
</evidence>
<organism evidence="3 4">
    <name type="scientific">Marinomonas phaeophyticola</name>
    <dbReference type="NCBI Taxonomy" id="3004091"/>
    <lineage>
        <taxon>Bacteria</taxon>
        <taxon>Pseudomonadati</taxon>
        <taxon>Pseudomonadota</taxon>
        <taxon>Gammaproteobacteria</taxon>
        <taxon>Oceanospirillales</taxon>
        <taxon>Oceanospirillaceae</taxon>
        <taxon>Marinomonas</taxon>
    </lineage>
</organism>
<accession>A0ABT4JXS5</accession>
<evidence type="ECO:0000256" key="2">
    <source>
        <dbReference type="ARBA" id="ARBA00022840"/>
    </source>
</evidence>
<keyword evidence="1" id="KW-0547">Nucleotide-binding</keyword>
<dbReference type="EMBL" id="JAPUBN010000020">
    <property type="protein sequence ID" value="MCZ2723192.1"/>
    <property type="molecule type" value="Genomic_DNA"/>
</dbReference>
<keyword evidence="3" id="KW-0132">Cell division</keyword>
<keyword evidence="2" id="KW-0067">ATP-binding</keyword>